<keyword evidence="2" id="KW-1185">Reference proteome</keyword>
<gene>
    <name evidence="1" type="ORF">ALC57_16973</name>
</gene>
<evidence type="ECO:0000313" key="2">
    <source>
        <dbReference type="Proteomes" id="UP000078492"/>
    </source>
</evidence>
<proteinExistence type="predicted"/>
<dbReference type="Proteomes" id="UP000078492">
    <property type="component" value="Unassembled WGS sequence"/>
</dbReference>
<dbReference type="AlphaFoldDB" id="A0A151IU21"/>
<organism evidence="1 2">
    <name type="scientific">Trachymyrmex cornetzi</name>
    <dbReference type="NCBI Taxonomy" id="471704"/>
    <lineage>
        <taxon>Eukaryota</taxon>
        <taxon>Metazoa</taxon>
        <taxon>Ecdysozoa</taxon>
        <taxon>Arthropoda</taxon>
        <taxon>Hexapoda</taxon>
        <taxon>Insecta</taxon>
        <taxon>Pterygota</taxon>
        <taxon>Neoptera</taxon>
        <taxon>Endopterygota</taxon>
        <taxon>Hymenoptera</taxon>
        <taxon>Apocrita</taxon>
        <taxon>Aculeata</taxon>
        <taxon>Formicoidea</taxon>
        <taxon>Formicidae</taxon>
        <taxon>Myrmicinae</taxon>
        <taxon>Trachymyrmex</taxon>
    </lineage>
</organism>
<reference evidence="1 2" key="1">
    <citation type="submission" date="2015-09" db="EMBL/GenBank/DDBJ databases">
        <title>Trachymyrmex cornetzi WGS genome.</title>
        <authorList>
            <person name="Nygaard S."/>
            <person name="Hu H."/>
            <person name="Boomsma J."/>
            <person name="Zhang G."/>
        </authorList>
    </citation>
    <scope>NUCLEOTIDE SEQUENCE [LARGE SCALE GENOMIC DNA]</scope>
    <source>
        <strain evidence="1">Tcor2-1</strain>
        <tissue evidence="1">Whole body</tissue>
    </source>
</reference>
<name>A0A151IU21_9HYME</name>
<evidence type="ECO:0000313" key="1">
    <source>
        <dbReference type="EMBL" id="KYN10888.1"/>
    </source>
</evidence>
<dbReference type="EMBL" id="KQ980974">
    <property type="protein sequence ID" value="KYN10888.1"/>
    <property type="molecule type" value="Genomic_DNA"/>
</dbReference>
<protein>
    <submittedName>
        <fullName evidence="1">Uncharacterized protein</fullName>
    </submittedName>
</protein>
<accession>A0A151IU21</accession>
<sequence length="190" mass="22499">MQRNGGQEEHVKERVAKAVAMMGQVWGIGKRFGKDWKRRGGDLGLEGEGGCGKTAGEVFKVGVRGRERETPRYMVREELQREKLRMKEGKRAWAFEERLNDEFRGMDGGKRQFYEDRGVELESWQRGELEGERVWDELWERDRELQRVERWEKIRITKYNRYGWVKGEGVPEYLRKGWGRGDGEGWLDLD</sequence>